<gene>
    <name evidence="3" type="ORF">GCM10010383_74830</name>
</gene>
<keyword evidence="4" id="KW-1185">Reference proteome</keyword>
<sequence length="105" mass="10724">MRLRGRHMNRTARWLLLAVGSLVVFGLCVWLGDALLPWDRPERIGAGAGAGAVLAAVLVAWGSSAISSSAPPRGTGGNTASGERSVATGDNSGIIVTGDNGTIQR</sequence>
<comment type="caution">
    <text evidence="3">The sequence shown here is derived from an EMBL/GenBank/DDBJ whole genome shotgun (WGS) entry which is preliminary data.</text>
</comment>
<feature type="region of interest" description="Disordered" evidence="1">
    <location>
        <begin position="66"/>
        <end position="105"/>
    </location>
</feature>
<feature type="transmembrane region" description="Helical" evidence="2">
    <location>
        <begin position="12"/>
        <end position="32"/>
    </location>
</feature>
<organism evidence="3 4">
    <name type="scientific">Streptomyces lomondensis</name>
    <dbReference type="NCBI Taxonomy" id="68229"/>
    <lineage>
        <taxon>Bacteria</taxon>
        <taxon>Bacillati</taxon>
        <taxon>Actinomycetota</taxon>
        <taxon>Actinomycetes</taxon>
        <taxon>Kitasatosporales</taxon>
        <taxon>Streptomycetaceae</taxon>
        <taxon>Streptomyces</taxon>
    </lineage>
</organism>
<dbReference type="Proteomes" id="UP000617743">
    <property type="component" value="Unassembled WGS sequence"/>
</dbReference>
<evidence type="ECO:0000313" key="4">
    <source>
        <dbReference type="Proteomes" id="UP000617743"/>
    </source>
</evidence>
<reference evidence="4" key="1">
    <citation type="journal article" date="2019" name="Int. J. Syst. Evol. Microbiol.">
        <title>The Global Catalogue of Microorganisms (GCM) 10K type strain sequencing project: providing services to taxonomists for standard genome sequencing and annotation.</title>
        <authorList>
            <consortium name="The Broad Institute Genomics Platform"/>
            <consortium name="The Broad Institute Genome Sequencing Center for Infectious Disease"/>
            <person name="Wu L."/>
            <person name="Ma J."/>
        </authorList>
    </citation>
    <scope>NUCLEOTIDE SEQUENCE [LARGE SCALE GENOMIC DNA]</scope>
    <source>
        <strain evidence="4">JCM 4866</strain>
    </source>
</reference>
<dbReference type="EMBL" id="BMWC01000018">
    <property type="protein sequence ID" value="GGX33575.1"/>
    <property type="molecule type" value="Genomic_DNA"/>
</dbReference>
<keyword evidence="2" id="KW-0472">Membrane</keyword>
<accession>A0ABQ2XTX0</accession>
<keyword evidence="2" id="KW-0812">Transmembrane</keyword>
<evidence type="ECO:0000256" key="2">
    <source>
        <dbReference type="SAM" id="Phobius"/>
    </source>
</evidence>
<proteinExistence type="predicted"/>
<evidence type="ECO:0000313" key="3">
    <source>
        <dbReference type="EMBL" id="GGX33575.1"/>
    </source>
</evidence>
<feature type="transmembrane region" description="Helical" evidence="2">
    <location>
        <begin position="44"/>
        <end position="63"/>
    </location>
</feature>
<keyword evidence="2" id="KW-1133">Transmembrane helix</keyword>
<name>A0ABQ2XTX0_9ACTN</name>
<evidence type="ECO:0000256" key="1">
    <source>
        <dbReference type="SAM" id="MobiDB-lite"/>
    </source>
</evidence>
<protein>
    <submittedName>
        <fullName evidence="3">Uncharacterized protein</fullName>
    </submittedName>
</protein>